<dbReference type="Pfam" id="PF14322">
    <property type="entry name" value="SusD-like_3"/>
    <property type="match status" value="1"/>
</dbReference>
<proteinExistence type="inferred from homology"/>
<organism evidence="8 9">
    <name type="scientific">Pedobacter africanus</name>
    <dbReference type="NCBI Taxonomy" id="151894"/>
    <lineage>
        <taxon>Bacteria</taxon>
        <taxon>Pseudomonadati</taxon>
        <taxon>Bacteroidota</taxon>
        <taxon>Sphingobacteriia</taxon>
        <taxon>Sphingobacteriales</taxon>
        <taxon>Sphingobacteriaceae</taxon>
        <taxon>Pedobacter</taxon>
    </lineage>
</organism>
<dbReference type="Gene3D" id="1.25.40.390">
    <property type="match status" value="1"/>
</dbReference>
<dbReference type="SUPFAM" id="SSF48452">
    <property type="entry name" value="TPR-like"/>
    <property type="match status" value="1"/>
</dbReference>
<evidence type="ECO:0000256" key="4">
    <source>
        <dbReference type="ARBA" id="ARBA00023136"/>
    </source>
</evidence>
<dbReference type="GO" id="GO:0009279">
    <property type="term" value="C:cell outer membrane"/>
    <property type="evidence" value="ECO:0007669"/>
    <property type="project" value="UniProtKB-SubCell"/>
</dbReference>
<accession>A0A1W1YN07</accession>
<dbReference type="InterPro" id="IPR012944">
    <property type="entry name" value="SusD_RagB_dom"/>
</dbReference>
<sequence>MKMKQSIKYIALAAFALLSSCKDQLNITPEGAPSAQNFWKTKEDALKAEAGLYEKYNEEDYYGRGMFWFINASDDMVTGRNKPEADNIKNFNKNYIGGGYTESQWSMRYAIIKRANDIIKNVPGIPMDEELKKQIIGDAYFNAGLVYFQLAANYGNDKAGVPIVTPETDASAVIPRAKNVNENYDYIIQLLEKAVDHLPYFTDMKPADYGKAHKTAAWAYMSKVYLYKKDYANARKYADLVIGSGKHELVLTGFADVFKATNNWSKEYIWSVVCSPSVGGTGWGSKLPGVMLTNKGWNIYNGWGYYLPTKELYDSYEAGDQRREATILKTGDKFMYFGQERSFTKDGGATSDYQFKKYMEPFSYPNPIPLHVNPNGDNGTTDLNVPLMRYAEVLLIKAEAAIMTTGAGSGDTELNKIRQRAGLGIKTGMTMTDLKRERRNELAGEWADRHRDLVRWGDAEATYAKPLHDSQGKEIWAARAFNPQVHDVWAVPQREIDNSGGVIKQNPGW</sequence>
<keyword evidence="5" id="KW-0998">Cell outer membrane</keyword>
<evidence type="ECO:0000256" key="1">
    <source>
        <dbReference type="ARBA" id="ARBA00004442"/>
    </source>
</evidence>
<keyword evidence="9" id="KW-1185">Reference proteome</keyword>
<dbReference type="EMBL" id="FWXT01000001">
    <property type="protein sequence ID" value="SMC37506.1"/>
    <property type="molecule type" value="Genomic_DNA"/>
</dbReference>
<reference evidence="9" key="1">
    <citation type="submission" date="2017-04" db="EMBL/GenBank/DDBJ databases">
        <authorList>
            <person name="Varghese N."/>
            <person name="Submissions S."/>
        </authorList>
    </citation>
    <scope>NUCLEOTIDE SEQUENCE [LARGE SCALE GENOMIC DNA]</scope>
    <source>
        <strain evidence="9">DSM 12126</strain>
    </source>
</reference>
<evidence type="ECO:0000256" key="5">
    <source>
        <dbReference type="ARBA" id="ARBA00023237"/>
    </source>
</evidence>
<evidence type="ECO:0000313" key="9">
    <source>
        <dbReference type="Proteomes" id="UP000192756"/>
    </source>
</evidence>
<gene>
    <name evidence="8" type="ORF">SAMN04488524_0049</name>
</gene>
<dbReference type="InterPro" id="IPR011990">
    <property type="entry name" value="TPR-like_helical_dom_sf"/>
</dbReference>
<dbReference type="PROSITE" id="PS51257">
    <property type="entry name" value="PROKAR_LIPOPROTEIN"/>
    <property type="match status" value="1"/>
</dbReference>
<name>A0A1W1YN07_9SPHI</name>
<dbReference type="InterPro" id="IPR033985">
    <property type="entry name" value="SusD-like_N"/>
</dbReference>
<comment type="similarity">
    <text evidence="2">Belongs to the SusD family.</text>
</comment>
<dbReference type="Pfam" id="PF07980">
    <property type="entry name" value="SusD_RagB"/>
    <property type="match status" value="1"/>
</dbReference>
<feature type="domain" description="SusD-like N-terminal" evidence="7">
    <location>
        <begin position="98"/>
        <end position="226"/>
    </location>
</feature>
<protein>
    <submittedName>
        <fullName evidence="8">Starch-binding associating with outer membrane</fullName>
    </submittedName>
</protein>
<dbReference type="AlphaFoldDB" id="A0A1W1YN07"/>
<dbReference type="Proteomes" id="UP000192756">
    <property type="component" value="Unassembled WGS sequence"/>
</dbReference>
<evidence type="ECO:0000259" key="7">
    <source>
        <dbReference type="Pfam" id="PF14322"/>
    </source>
</evidence>
<feature type="domain" description="RagB/SusD" evidence="6">
    <location>
        <begin position="266"/>
        <end position="509"/>
    </location>
</feature>
<dbReference type="STRING" id="151894.SAMN04488524_0049"/>
<keyword evidence="4" id="KW-0472">Membrane</keyword>
<evidence type="ECO:0000256" key="3">
    <source>
        <dbReference type="ARBA" id="ARBA00022729"/>
    </source>
</evidence>
<dbReference type="CDD" id="cd08977">
    <property type="entry name" value="SusD"/>
    <property type="match status" value="1"/>
</dbReference>
<evidence type="ECO:0000259" key="6">
    <source>
        <dbReference type="Pfam" id="PF07980"/>
    </source>
</evidence>
<keyword evidence="3" id="KW-0732">Signal</keyword>
<evidence type="ECO:0000313" key="8">
    <source>
        <dbReference type="EMBL" id="SMC37506.1"/>
    </source>
</evidence>
<evidence type="ECO:0000256" key="2">
    <source>
        <dbReference type="ARBA" id="ARBA00006275"/>
    </source>
</evidence>
<comment type="subcellular location">
    <subcellularLocation>
        <location evidence="1">Cell outer membrane</location>
    </subcellularLocation>
</comment>